<dbReference type="RefSeq" id="WP_162330122.1">
    <property type="nucleotide sequence ID" value="NZ_CP048113.1"/>
</dbReference>
<dbReference type="AlphaFoldDB" id="A0A6B9Z977"/>
<dbReference type="EMBL" id="CP048113">
    <property type="protein sequence ID" value="QHS58419.1"/>
    <property type="molecule type" value="Genomic_DNA"/>
</dbReference>
<reference evidence="2 3" key="1">
    <citation type="submission" date="2020-01" db="EMBL/GenBank/DDBJ databases">
        <title>Complete genome sequence of Chitinophaga sp. H33E-04 isolated from quinoa roots.</title>
        <authorList>
            <person name="Weon H.-Y."/>
            <person name="Lee S.A."/>
        </authorList>
    </citation>
    <scope>NUCLEOTIDE SEQUENCE [LARGE SCALE GENOMIC DNA]</scope>
    <source>
        <strain evidence="2 3">H33E-04</strain>
    </source>
</reference>
<feature type="transmembrane region" description="Helical" evidence="1">
    <location>
        <begin position="42"/>
        <end position="64"/>
    </location>
</feature>
<evidence type="ECO:0000256" key="1">
    <source>
        <dbReference type="SAM" id="Phobius"/>
    </source>
</evidence>
<sequence>MPKSFYQNISIKFLAAVAGVMTLGGLFGAINDARELVSNFTIAIWATTVFLLCGIIAYLFLKYCKPEWGSGPGPLPRVIRFGESIYWGLGGMLTLIWTGALLNAASVVDRPTTATTSQNVTADTAVTFTRPLFDRNDKRFRILILPWVQQCQEKMQQNNSIG</sequence>
<feature type="transmembrane region" description="Helical" evidence="1">
    <location>
        <begin position="85"/>
        <end position="108"/>
    </location>
</feature>
<keyword evidence="3" id="KW-1185">Reference proteome</keyword>
<proteinExistence type="predicted"/>
<name>A0A6B9Z977_9BACT</name>
<dbReference type="Proteomes" id="UP000476411">
    <property type="component" value="Chromosome"/>
</dbReference>
<protein>
    <submittedName>
        <fullName evidence="2">Uncharacterized protein</fullName>
    </submittedName>
</protein>
<evidence type="ECO:0000313" key="3">
    <source>
        <dbReference type="Proteomes" id="UP000476411"/>
    </source>
</evidence>
<keyword evidence="1" id="KW-1133">Transmembrane helix</keyword>
<evidence type="ECO:0000313" key="2">
    <source>
        <dbReference type="EMBL" id="QHS58419.1"/>
    </source>
</evidence>
<organism evidence="2 3">
    <name type="scientific">Chitinophaga agri</name>
    <dbReference type="NCBI Taxonomy" id="2703787"/>
    <lineage>
        <taxon>Bacteria</taxon>
        <taxon>Pseudomonadati</taxon>
        <taxon>Bacteroidota</taxon>
        <taxon>Chitinophagia</taxon>
        <taxon>Chitinophagales</taxon>
        <taxon>Chitinophagaceae</taxon>
        <taxon>Chitinophaga</taxon>
    </lineage>
</organism>
<dbReference type="KEGG" id="chih:GWR21_02060"/>
<feature type="transmembrane region" description="Helical" evidence="1">
    <location>
        <begin position="12"/>
        <end position="30"/>
    </location>
</feature>
<gene>
    <name evidence="2" type="ORF">GWR21_02060</name>
</gene>
<keyword evidence="1" id="KW-0812">Transmembrane</keyword>
<keyword evidence="1" id="KW-0472">Membrane</keyword>
<accession>A0A6B9Z977</accession>